<name>A0A4R2IXY6_9PSEU</name>
<dbReference type="EMBL" id="SLWS01000013">
    <property type="protein sequence ID" value="TCO50633.1"/>
    <property type="molecule type" value="Genomic_DNA"/>
</dbReference>
<sequence>MCDDLRAVWDYAIAAEDGPLPGTSLDPLVTPQGWCGHIHGRHSSKVMAAVRQIEEAYELPRNSVVIRTLDDDQDVFIWVYTTPSGADYHLKWPHPLDGTEFVDIHRESAGTTLLDLVKVTAWARAYKESWHDMRSKRPVDVDRFARRLGRLRAGIVDLLARTSPQQVRELLVRVGIDRDSLPHDLAEAIDYPLDRDPTIPIPR</sequence>
<accession>A0A4R2IXY6</accession>
<evidence type="ECO:0000313" key="2">
    <source>
        <dbReference type="Proteomes" id="UP000295680"/>
    </source>
</evidence>
<dbReference type="Proteomes" id="UP000295680">
    <property type="component" value="Unassembled WGS sequence"/>
</dbReference>
<reference evidence="1 2" key="1">
    <citation type="submission" date="2019-03" db="EMBL/GenBank/DDBJ databases">
        <title>Genomic Encyclopedia of Type Strains, Phase IV (KMG-IV): sequencing the most valuable type-strain genomes for metagenomic binning, comparative biology and taxonomic classification.</title>
        <authorList>
            <person name="Goeker M."/>
        </authorList>
    </citation>
    <scope>NUCLEOTIDE SEQUENCE [LARGE SCALE GENOMIC DNA]</scope>
    <source>
        <strain evidence="1 2">DSM 45934</strain>
    </source>
</reference>
<dbReference type="AlphaFoldDB" id="A0A4R2IXY6"/>
<keyword evidence="2" id="KW-1185">Reference proteome</keyword>
<comment type="caution">
    <text evidence="1">The sequence shown here is derived from an EMBL/GenBank/DDBJ whole genome shotgun (WGS) entry which is preliminary data.</text>
</comment>
<organism evidence="1 2">
    <name type="scientific">Actinocrispum wychmicini</name>
    <dbReference type="NCBI Taxonomy" id="1213861"/>
    <lineage>
        <taxon>Bacteria</taxon>
        <taxon>Bacillati</taxon>
        <taxon>Actinomycetota</taxon>
        <taxon>Actinomycetes</taxon>
        <taxon>Pseudonocardiales</taxon>
        <taxon>Pseudonocardiaceae</taxon>
        <taxon>Actinocrispum</taxon>
    </lineage>
</organism>
<proteinExistence type="predicted"/>
<evidence type="ECO:0000313" key="1">
    <source>
        <dbReference type="EMBL" id="TCO50633.1"/>
    </source>
</evidence>
<protein>
    <submittedName>
        <fullName evidence="1">Uncharacterized protein</fullName>
    </submittedName>
</protein>
<gene>
    <name evidence="1" type="ORF">EV192_11310</name>
</gene>